<comment type="similarity">
    <text evidence="4">Belongs to the peptidase C1 family.</text>
</comment>
<gene>
    <name evidence="7" type="ORF">HQ36_01000</name>
</gene>
<evidence type="ECO:0000256" key="4">
    <source>
        <dbReference type="PIRNR" id="PIRNR005700"/>
    </source>
</evidence>
<dbReference type="GO" id="GO:0009636">
    <property type="term" value="P:response to toxic substance"/>
    <property type="evidence" value="ECO:0007669"/>
    <property type="project" value="TreeGrafter"/>
</dbReference>
<feature type="active site" evidence="5">
    <location>
        <position position="409"/>
    </location>
</feature>
<dbReference type="SUPFAM" id="SSF54001">
    <property type="entry name" value="Cysteine proteinases"/>
    <property type="match status" value="1"/>
</dbReference>
<dbReference type="PANTHER" id="PTHR10363:SF2">
    <property type="entry name" value="BLEOMYCIN HYDROLASE"/>
    <property type="match status" value="1"/>
</dbReference>
<dbReference type="InterPro" id="IPR004134">
    <property type="entry name" value="Peptidase_C1B"/>
</dbReference>
<dbReference type="GO" id="GO:0006508">
    <property type="term" value="P:proteolysis"/>
    <property type="evidence" value="ECO:0007669"/>
    <property type="project" value="UniProtKB-KW"/>
</dbReference>
<sequence length="468" mass="52907">MKKQTIAIALVLFSSMATSSLWGQTAGKGGLDEKALQTIRQGFQNTPSERALRNAILVNGMTFTNGSNTIKPDGRFSHRVKSKGVTDQQKSGRCWLFTGLNVLRADLINQHKTGEFFFSHNYSFFWDQLEKSNLFLQGIIDTRSKAIDERTVAWLFAHPINDGGQFTGVSDNLIKYGVVPAEVMPETVNSNNTNKLSATIAKLLRQAGIRLREAAAKGASEKQLEKQKIEVLQSIYRLLVLNLGEPPTKFTYTLKDAEGNPISTKEYTPQSFYQEFVGRDLRDEYVMLMNDPSRPFYKTYQIEYDRHLYDGKNWTYINLPIEDLKAMAIASIKDNTMMYYSCDVGKELDSKNGILSLNYNDYEAVLGVPFTMSKKERIQSGDSGSTHAMTLVAVDLDANGKPLKWLVENSWGSTSGYQGHLIITDEWFDAYTFRIVVEKKYLNDTAKGLLNQKATMLPPWDPMFRSEE</sequence>
<evidence type="ECO:0000256" key="3">
    <source>
        <dbReference type="ARBA" id="ARBA00022807"/>
    </source>
</evidence>
<dbReference type="Gene3D" id="3.90.70.10">
    <property type="entry name" value="Cysteine proteinases"/>
    <property type="match status" value="1"/>
</dbReference>
<feature type="chain" id="PRO_5001999155" description="Aminopeptidase" evidence="6">
    <location>
        <begin position="20"/>
        <end position="468"/>
    </location>
</feature>
<dbReference type="InterPro" id="IPR038765">
    <property type="entry name" value="Papain-like_cys_pep_sf"/>
</dbReference>
<dbReference type="CDD" id="cd00585">
    <property type="entry name" value="Peptidase_C1B"/>
    <property type="match status" value="1"/>
</dbReference>
<feature type="signal peptide" evidence="6">
    <location>
        <begin position="1"/>
        <end position="19"/>
    </location>
</feature>
<dbReference type="InterPro" id="IPR000169">
    <property type="entry name" value="Pept_cys_AS"/>
</dbReference>
<dbReference type="OrthoDB" id="1111399at2"/>
<protein>
    <recommendedName>
        <fullName evidence="4">Aminopeptidase</fullName>
    </recommendedName>
</protein>
<dbReference type="EMBL" id="JQZW01000002">
    <property type="protein sequence ID" value="KGN99075.1"/>
    <property type="molecule type" value="Genomic_DNA"/>
</dbReference>
<keyword evidence="4 7" id="KW-0031">Aminopeptidase</keyword>
<evidence type="ECO:0000256" key="5">
    <source>
        <dbReference type="PIRSR" id="PIRSR005700-1"/>
    </source>
</evidence>
<dbReference type="RefSeq" id="WP_036882720.1">
    <property type="nucleotide sequence ID" value="NZ_JQZW01000002.1"/>
</dbReference>
<keyword evidence="3 4" id="KW-0788">Thiol protease</keyword>
<proteinExistence type="inferred from homology"/>
<evidence type="ECO:0000256" key="6">
    <source>
        <dbReference type="SAM" id="SignalP"/>
    </source>
</evidence>
<evidence type="ECO:0000256" key="1">
    <source>
        <dbReference type="ARBA" id="ARBA00022670"/>
    </source>
</evidence>
<dbReference type="STRING" id="266762.HQ36_01000"/>
<keyword evidence="1 4" id="KW-0645">Protease</keyword>
<keyword evidence="6" id="KW-0732">Signal</keyword>
<reference evidence="7 8" key="1">
    <citation type="submission" date="2014-08" db="EMBL/GenBank/DDBJ databases">
        <title>Porphyromonas gingivicanis strain:COT-022_OH1391 Genome sequencing.</title>
        <authorList>
            <person name="Wallis C."/>
            <person name="Deusch O."/>
            <person name="O'Flynn C."/>
            <person name="Davis I."/>
            <person name="Jospin G."/>
            <person name="Darling A.E."/>
            <person name="Coil D.A."/>
            <person name="Alexiev A."/>
            <person name="Horsfall A."/>
            <person name="Kirkwood N."/>
            <person name="Harris S."/>
            <person name="Eisen J.A."/>
        </authorList>
    </citation>
    <scope>NUCLEOTIDE SEQUENCE [LARGE SCALE GENOMIC DNA]</scope>
    <source>
        <strain evidence="8">COT-022 OH1391</strain>
    </source>
</reference>
<evidence type="ECO:0000313" key="8">
    <source>
        <dbReference type="Proteomes" id="UP000030134"/>
    </source>
</evidence>
<dbReference type="AlphaFoldDB" id="A0A0A2G9J9"/>
<feature type="active site" evidence="5">
    <location>
        <position position="387"/>
    </location>
</feature>
<dbReference type="PIRSF" id="PIRSF005700">
    <property type="entry name" value="PepC"/>
    <property type="match status" value="1"/>
</dbReference>
<keyword evidence="8" id="KW-1185">Reference proteome</keyword>
<dbReference type="GO" id="GO:0070005">
    <property type="term" value="F:cysteine-type aminopeptidase activity"/>
    <property type="evidence" value="ECO:0007669"/>
    <property type="project" value="InterPro"/>
</dbReference>
<organism evidence="7 8">
    <name type="scientific">Porphyromonas gingivicanis</name>
    <dbReference type="NCBI Taxonomy" id="266762"/>
    <lineage>
        <taxon>Bacteria</taxon>
        <taxon>Pseudomonadati</taxon>
        <taxon>Bacteroidota</taxon>
        <taxon>Bacteroidia</taxon>
        <taxon>Bacteroidales</taxon>
        <taxon>Porphyromonadaceae</taxon>
        <taxon>Porphyromonas</taxon>
    </lineage>
</organism>
<dbReference type="PANTHER" id="PTHR10363">
    <property type="entry name" value="BLEOMYCIN HYDROLASE"/>
    <property type="match status" value="1"/>
</dbReference>
<dbReference type="GO" id="GO:0043418">
    <property type="term" value="P:homocysteine catabolic process"/>
    <property type="evidence" value="ECO:0007669"/>
    <property type="project" value="TreeGrafter"/>
</dbReference>
<evidence type="ECO:0000256" key="2">
    <source>
        <dbReference type="ARBA" id="ARBA00022801"/>
    </source>
</evidence>
<dbReference type="eggNOG" id="COG3579">
    <property type="taxonomic scope" value="Bacteria"/>
</dbReference>
<dbReference type="PROSITE" id="PS00139">
    <property type="entry name" value="THIOL_PROTEASE_CYS"/>
    <property type="match status" value="1"/>
</dbReference>
<keyword evidence="2 4" id="KW-0378">Hydrolase</keyword>
<dbReference type="Pfam" id="PF03051">
    <property type="entry name" value="Peptidase_C1_2"/>
    <property type="match status" value="1"/>
</dbReference>
<name>A0A0A2G9J9_9PORP</name>
<dbReference type="Proteomes" id="UP000030134">
    <property type="component" value="Unassembled WGS sequence"/>
</dbReference>
<accession>A0A0A2G9J9</accession>
<evidence type="ECO:0000313" key="7">
    <source>
        <dbReference type="EMBL" id="KGN99075.1"/>
    </source>
</evidence>
<dbReference type="GO" id="GO:0005737">
    <property type="term" value="C:cytoplasm"/>
    <property type="evidence" value="ECO:0007669"/>
    <property type="project" value="TreeGrafter"/>
</dbReference>
<feature type="active site" evidence="5">
    <location>
        <position position="94"/>
    </location>
</feature>
<comment type="caution">
    <text evidence="7">The sequence shown here is derived from an EMBL/GenBank/DDBJ whole genome shotgun (WGS) entry which is preliminary data.</text>
</comment>